<proteinExistence type="predicted"/>
<dbReference type="GO" id="GO:0019957">
    <property type="term" value="F:C-C chemokine binding"/>
    <property type="evidence" value="ECO:0007669"/>
    <property type="project" value="InterPro"/>
</dbReference>
<accession>A0A6G5AFK1</accession>
<keyword evidence="2 6" id="KW-0964">Secreted</keyword>
<sequence length="101" mass="11277">MHFCVKACPLVQVDISNAQTSCFQPTLRTPAGIIHVGCRSICTGPPSGVKVDFNKKKCCTAPPDAWHHLKSGVNYTCELGRCNNRDTCEPWEVFSECWKYN</sequence>
<dbReference type="EMBL" id="GIKN01006677">
    <property type="protein sequence ID" value="NIE48950.1"/>
    <property type="molecule type" value="Transcribed_RNA"/>
</dbReference>
<evidence type="ECO:0000256" key="5">
    <source>
        <dbReference type="ARBA" id="ARBA00023180"/>
    </source>
</evidence>
<reference evidence="7" key="1">
    <citation type="submission" date="2020-03" db="EMBL/GenBank/DDBJ databases">
        <title>A transcriptome and proteome of the tick Rhipicephalus microplus shaped by the genetic composition of its hosts and developmental stage.</title>
        <authorList>
            <person name="Garcia G.R."/>
            <person name="Ribeiro J.M.C."/>
            <person name="Maruyama S.R."/>
            <person name="Gardinasse L.G."/>
            <person name="Nelson K."/>
            <person name="Ferreira B.R."/>
            <person name="Andrade T.G."/>
            <person name="Santos I.K.F.M."/>
        </authorList>
    </citation>
    <scope>NUCLEOTIDE SEQUENCE</scope>
    <source>
        <strain evidence="7">NSGR</strain>
        <tissue evidence="7">Salivary glands</tissue>
    </source>
</reference>
<evidence type="ECO:0000256" key="1">
    <source>
        <dbReference type="ARBA" id="ARBA00004613"/>
    </source>
</evidence>
<evidence type="ECO:0000256" key="3">
    <source>
        <dbReference type="ARBA" id="ARBA00022729"/>
    </source>
</evidence>
<organism evidence="7">
    <name type="scientific">Rhipicephalus microplus</name>
    <name type="common">Cattle tick</name>
    <name type="synonym">Boophilus microplus</name>
    <dbReference type="NCBI Taxonomy" id="6941"/>
    <lineage>
        <taxon>Eukaryota</taxon>
        <taxon>Metazoa</taxon>
        <taxon>Ecdysozoa</taxon>
        <taxon>Arthropoda</taxon>
        <taxon>Chelicerata</taxon>
        <taxon>Arachnida</taxon>
        <taxon>Acari</taxon>
        <taxon>Parasitiformes</taxon>
        <taxon>Ixodida</taxon>
        <taxon>Ixodoidea</taxon>
        <taxon>Ixodidae</taxon>
        <taxon>Rhipicephalinae</taxon>
        <taxon>Rhipicephalus</taxon>
        <taxon>Boophilus</taxon>
    </lineage>
</organism>
<evidence type="ECO:0000256" key="6">
    <source>
        <dbReference type="RuleBase" id="RU369006"/>
    </source>
</evidence>
<evidence type="ECO:0000256" key="4">
    <source>
        <dbReference type="ARBA" id="ARBA00023157"/>
    </source>
</evidence>
<evidence type="ECO:0000256" key="2">
    <source>
        <dbReference type="ARBA" id="ARBA00022525"/>
    </source>
</evidence>
<comment type="function">
    <text evidence="6">Salivary chemokine-binding protein which binds to host chemokines.</text>
</comment>
<keyword evidence="4 6" id="KW-1015">Disulfide bond</keyword>
<dbReference type="AlphaFoldDB" id="A0A6G5AFK1"/>
<protein>
    <recommendedName>
        <fullName evidence="6">Evasin</fullName>
    </recommendedName>
</protein>
<keyword evidence="3 6" id="KW-0732">Signal</keyword>
<dbReference type="Gene3D" id="2.30.130.100">
    <property type="match status" value="1"/>
</dbReference>
<dbReference type="GO" id="GO:0005576">
    <property type="term" value="C:extracellular region"/>
    <property type="evidence" value="ECO:0007669"/>
    <property type="project" value="UniProtKB-SubCell"/>
</dbReference>
<comment type="subcellular location">
    <subcellularLocation>
        <location evidence="1 6">Secreted</location>
    </subcellularLocation>
</comment>
<keyword evidence="5 6" id="KW-0325">Glycoprotein</keyword>
<name>A0A6G5AFK1_RHIMP</name>
<dbReference type="Pfam" id="PF19429">
    <property type="entry name" value="EVA_Class_A"/>
    <property type="match status" value="1"/>
</dbReference>
<evidence type="ECO:0000313" key="7">
    <source>
        <dbReference type="EMBL" id="NIE48950.1"/>
    </source>
</evidence>
<dbReference type="InterPro" id="IPR045797">
    <property type="entry name" value="EVA_Class_A"/>
</dbReference>